<reference evidence="2" key="1">
    <citation type="journal article" date="2017" name="Nature">
        <title>The sunflower genome provides insights into oil metabolism, flowering and Asterid evolution.</title>
        <authorList>
            <person name="Badouin H."/>
            <person name="Gouzy J."/>
            <person name="Grassa C.J."/>
            <person name="Murat F."/>
            <person name="Staton S.E."/>
            <person name="Cottret L."/>
            <person name="Lelandais-Briere C."/>
            <person name="Owens G.L."/>
            <person name="Carrere S."/>
            <person name="Mayjonade B."/>
            <person name="Legrand L."/>
            <person name="Gill N."/>
            <person name="Kane N.C."/>
            <person name="Bowers J.E."/>
            <person name="Hubner S."/>
            <person name="Bellec A."/>
            <person name="Berard A."/>
            <person name="Berges H."/>
            <person name="Blanchet N."/>
            <person name="Boniface M.C."/>
            <person name="Brunel D."/>
            <person name="Catrice O."/>
            <person name="Chaidir N."/>
            <person name="Claudel C."/>
            <person name="Donnadieu C."/>
            <person name="Faraut T."/>
            <person name="Fievet G."/>
            <person name="Helmstetter N."/>
            <person name="King M."/>
            <person name="Knapp S.J."/>
            <person name="Lai Z."/>
            <person name="Le Paslier M.C."/>
            <person name="Lippi Y."/>
            <person name="Lorenzon L."/>
            <person name="Mandel J.R."/>
            <person name="Marage G."/>
            <person name="Marchand G."/>
            <person name="Marquand E."/>
            <person name="Bret-Mestries E."/>
            <person name="Morien E."/>
            <person name="Nambeesan S."/>
            <person name="Nguyen T."/>
            <person name="Pegot-Espagnet P."/>
            <person name="Pouilly N."/>
            <person name="Raftis F."/>
            <person name="Sallet E."/>
            <person name="Schiex T."/>
            <person name="Thomas J."/>
            <person name="Vandecasteele C."/>
            <person name="Vares D."/>
            <person name="Vear F."/>
            <person name="Vautrin S."/>
            <person name="Crespi M."/>
            <person name="Mangin B."/>
            <person name="Burke J.M."/>
            <person name="Salse J."/>
            <person name="Munos S."/>
            <person name="Vincourt P."/>
            <person name="Rieseberg L.H."/>
            <person name="Langlade N.B."/>
        </authorList>
    </citation>
    <scope>NUCLEOTIDE SEQUENCE</scope>
    <source>
        <tissue evidence="2">Leaves</tissue>
    </source>
</reference>
<dbReference type="Proteomes" id="UP000215914">
    <property type="component" value="Unassembled WGS sequence"/>
</dbReference>
<dbReference type="AlphaFoldDB" id="A0A9K3EEP1"/>
<dbReference type="Gramene" id="mRNA:HanXRQr2_Chr13g0566581">
    <property type="protein sequence ID" value="CDS:HanXRQr2_Chr13g0566581.1"/>
    <property type="gene ID" value="HanXRQr2_Chr13g0566581"/>
</dbReference>
<feature type="transmembrane region" description="Helical" evidence="1">
    <location>
        <begin position="33"/>
        <end position="54"/>
    </location>
</feature>
<proteinExistence type="predicted"/>
<protein>
    <submittedName>
        <fullName evidence="2">Uncharacterized protein</fullName>
    </submittedName>
</protein>
<comment type="caution">
    <text evidence="2">The sequence shown here is derived from an EMBL/GenBank/DDBJ whole genome shotgun (WGS) entry which is preliminary data.</text>
</comment>
<accession>A0A9K3EEP1</accession>
<keyword evidence="3" id="KW-1185">Reference proteome</keyword>
<dbReference type="EMBL" id="MNCJ02000328">
    <property type="protein sequence ID" value="KAF5771578.1"/>
    <property type="molecule type" value="Genomic_DNA"/>
</dbReference>
<keyword evidence="1" id="KW-0472">Membrane</keyword>
<reference evidence="2" key="2">
    <citation type="submission" date="2020-06" db="EMBL/GenBank/DDBJ databases">
        <title>Helianthus annuus Genome sequencing and assembly Release 2.</title>
        <authorList>
            <person name="Gouzy J."/>
            <person name="Langlade N."/>
            <person name="Munos S."/>
        </authorList>
    </citation>
    <scope>NUCLEOTIDE SEQUENCE</scope>
    <source>
        <tissue evidence="2">Leaves</tissue>
    </source>
</reference>
<evidence type="ECO:0000313" key="2">
    <source>
        <dbReference type="EMBL" id="KAF5771578.1"/>
    </source>
</evidence>
<organism evidence="2 3">
    <name type="scientific">Helianthus annuus</name>
    <name type="common">Common sunflower</name>
    <dbReference type="NCBI Taxonomy" id="4232"/>
    <lineage>
        <taxon>Eukaryota</taxon>
        <taxon>Viridiplantae</taxon>
        <taxon>Streptophyta</taxon>
        <taxon>Embryophyta</taxon>
        <taxon>Tracheophyta</taxon>
        <taxon>Spermatophyta</taxon>
        <taxon>Magnoliopsida</taxon>
        <taxon>eudicotyledons</taxon>
        <taxon>Gunneridae</taxon>
        <taxon>Pentapetalae</taxon>
        <taxon>asterids</taxon>
        <taxon>campanulids</taxon>
        <taxon>Asterales</taxon>
        <taxon>Asteraceae</taxon>
        <taxon>Asteroideae</taxon>
        <taxon>Heliantheae alliance</taxon>
        <taxon>Heliantheae</taxon>
        <taxon>Helianthus</taxon>
    </lineage>
</organism>
<name>A0A9K3EEP1_HELAN</name>
<gene>
    <name evidence="2" type="ORF">HanXRQr2_Chr13g0566581</name>
</gene>
<evidence type="ECO:0000313" key="3">
    <source>
        <dbReference type="Proteomes" id="UP000215914"/>
    </source>
</evidence>
<keyword evidence="1" id="KW-1133">Transmembrane helix</keyword>
<keyword evidence="1" id="KW-0812">Transmembrane</keyword>
<sequence length="55" mass="6055">MTVGQVRNWSADLGGIWLVYLASKLGNTWDSGRLGGCFLYVHVGLVVACLFFYLS</sequence>
<evidence type="ECO:0000256" key="1">
    <source>
        <dbReference type="SAM" id="Phobius"/>
    </source>
</evidence>